<keyword evidence="2" id="KW-0068">Autocatalytic cleavage</keyword>
<dbReference type="PANTHER" id="PTHR43432:SF3">
    <property type="entry name" value="SLR0285 PROTEIN"/>
    <property type="match status" value="1"/>
</dbReference>
<dbReference type="CDD" id="cd01335">
    <property type="entry name" value="Radical_SAM"/>
    <property type="match status" value="1"/>
</dbReference>
<dbReference type="InterPro" id="IPR030934">
    <property type="entry name" value="Intein_C"/>
</dbReference>
<dbReference type="GO" id="GO:0016539">
    <property type="term" value="P:intein-mediated protein splicing"/>
    <property type="evidence" value="ECO:0007669"/>
    <property type="project" value="InterPro"/>
</dbReference>
<sequence length="701" mass="77078">MSDGHKPRGITGRGAAANPKNRFEKIWVEPDPAETGDEPRPETVYLRDHSRSIVATNNSPDIGFDASINAYRGCSHGCSYCVSGETSILMADGTTRRLAELCIGDEIYGTQRRGAYRRYVKTTVLAHWKTRKAAYRVTLEDGTELVSSGDHRFLTERGWKFVIGNARGSGCRPHLTTNNKLMGTGAFSRAPQESPDYKRGYLCGMVRGDGHLASYRYTRAGRANGDQHQFRLALADSEALERTARYLLDFEIATNHFAFQSAVAGGREMTAIRTHARKRVEAVRDAVAWPVAPPVDWRKGFLAGIFDAEGSYGGNTLRIHNTDPEIIRQTVESLQAFGFEFVVEIAGKGRSRPINVVRIRGGLKEHLRFFHLADPAITRKRDIEGTAIKSNANLCVASIEPLGVRELFDITTGTGDFIANGVVSHNCYARPTHEYLGLSAGLDFESKVLVKEDAPGLLRGRLASPRWEPKVLSMSGVTDPYQPVERKLGITRGCLEVLANFRNPVVIVTKNHLVTRDIDLLSELARHGAAAVAVSLTTLDDDLRRVMEPRTSRPVRRLAAIRKLSEAGVPVGVMTAPVIPGLNDHELPNLLSAAAEVGATFAGYVLVRLPGAVAPLFEDWLERHFPDRKEKVLGQIRSMRNGKLNDPEFGSRMKGAGVYAEHISGLFGVSCRRAGIERGRFPKLSTASFRKDGGVQPGLFE</sequence>
<dbReference type="InterPro" id="IPR040086">
    <property type="entry name" value="MJ0683-like"/>
</dbReference>
<dbReference type="InterPro" id="IPR004860">
    <property type="entry name" value="LAGLIDADG_dom"/>
</dbReference>
<dbReference type="PROSITE" id="PS50819">
    <property type="entry name" value="INTEIN_ENDONUCLEASE"/>
    <property type="match status" value="1"/>
</dbReference>
<dbReference type="PRINTS" id="PR00379">
    <property type="entry name" value="INTEIN"/>
</dbReference>
<organism evidence="8">
    <name type="scientific">uncultured Rubrobacteraceae bacterium</name>
    <dbReference type="NCBI Taxonomy" id="349277"/>
    <lineage>
        <taxon>Bacteria</taxon>
        <taxon>Bacillati</taxon>
        <taxon>Actinomycetota</taxon>
        <taxon>Rubrobacteria</taxon>
        <taxon>Rubrobacterales</taxon>
        <taxon>Rubrobacteraceae</taxon>
        <taxon>environmental samples</taxon>
    </lineage>
</organism>
<dbReference type="NCBIfam" id="TIGR01445">
    <property type="entry name" value="intein_Nterm"/>
    <property type="match status" value="1"/>
</dbReference>
<dbReference type="InterPro" id="IPR003586">
    <property type="entry name" value="Hint_dom_C"/>
</dbReference>
<dbReference type="InterPro" id="IPR004042">
    <property type="entry name" value="Intein_endonuc_central"/>
</dbReference>
<dbReference type="GO" id="GO:0046872">
    <property type="term" value="F:metal ion binding"/>
    <property type="evidence" value="ECO:0007669"/>
    <property type="project" value="UniProtKB-KW"/>
</dbReference>
<evidence type="ECO:0000256" key="1">
    <source>
        <dbReference type="ARBA" id="ARBA00022723"/>
    </source>
</evidence>
<dbReference type="InterPro" id="IPR006142">
    <property type="entry name" value="INTEIN"/>
</dbReference>
<evidence type="ECO:0000256" key="3">
    <source>
        <dbReference type="ARBA" id="ARBA00023000"/>
    </source>
</evidence>
<keyword evidence="5" id="KW-0411">Iron-sulfur</keyword>
<dbReference type="SUPFAM" id="SSF102114">
    <property type="entry name" value="Radical SAM enzymes"/>
    <property type="match status" value="1"/>
</dbReference>
<dbReference type="Pfam" id="PF04055">
    <property type="entry name" value="Radical_SAM"/>
    <property type="match status" value="1"/>
</dbReference>
<protein>
    <submittedName>
        <fullName evidence="8">Radical SAM domain protein</fullName>
    </submittedName>
</protein>
<dbReference type="EMBL" id="CADCUV010000095">
    <property type="protein sequence ID" value="CAA9416755.1"/>
    <property type="molecule type" value="Genomic_DNA"/>
</dbReference>
<evidence type="ECO:0000256" key="2">
    <source>
        <dbReference type="ARBA" id="ARBA00022813"/>
    </source>
</evidence>
<dbReference type="GO" id="GO:0051536">
    <property type="term" value="F:iron-sulfur cluster binding"/>
    <property type="evidence" value="ECO:0007669"/>
    <property type="project" value="UniProtKB-KW"/>
</dbReference>
<gene>
    <name evidence="8" type="ORF">AVDCRST_MAG22-2263</name>
</gene>
<dbReference type="SMART" id="SM00305">
    <property type="entry name" value="HintC"/>
    <property type="match status" value="1"/>
</dbReference>
<dbReference type="CDD" id="cd00081">
    <property type="entry name" value="Hint"/>
    <property type="match status" value="1"/>
</dbReference>
<feature type="region of interest" description="Disordered" evidence="6">
    <location>
        <begin position="1"/>
        <end position="39"/>
    </location>
</feature>
<dbReference type="InterPro" id="IPR003587">
    <property type="entry name" value="Hint_dom_N"/>
</dbReference>
<name>A0A6J4PKM4_9ACTN</name>
<dbReference type="PROSITE" id="PS50817">
    <property type="entry name" value="INTEIN_N_TER"/>
    <property type="match status" value="1"/>
</dbReference>
<dbReference type="PANTHER" id="PTHR43432">
    <property type="entry name" value="SLR0285 PROTEIN"/>
    <property type="match status" value="1"/>
</dbReference>
<evidence type="ECO:0000313" key="8">
    <source>
        <dbReference type="EMBL" id="CAA9416755.1"/>
    </source>
</evidence>
<dbReference type="InterPro" id="IPR007197">
    <property type="entry name" value="rSAM"/>
</dbReference>
<accession>A0A6J4PKM4</accession>
<dbReference type="InterPro" id="IPR058240">
    <property type="entry name" value="rSAM_sf"/>
</dbReference>
<dbReference type="Gene3D" id="3.10.28.10">
    <property type="entry name" value="Homing endonucleases"/>
    <property type="match status" value="1"/>
</dbReference>
<evidence type="ECO:0000256" key="4">
    <source>
        <dbReference type="ARBA" id="ARBA00023004"/>
    </source>
</evidence>
<evidence type="ECO:0000259" key="7">
    <source>
        <dbReference type="PROSITE" id="PS50819"/>
    </source>
</evidence>
<dbReference type="AlphaFoldDB" id="A0A6J4PKM4"/>
<dbReference type="PROSITE" id="PS50818">
    <property type="entry name" value="INTEIN_C_TER"/>
    <property type="match status" value="1"/>
</dbReference>
<reference evidence="8" key="1">
    <citation type="submission" date="2020-02" db="EMBL/GenBank/DDBJ databases">
        <authorList>
            <person name="Meier V. D."/>
        </authorList>
    </citation>
    <scope>NUCLEOTIDE SEQUENCE</scope>
    <source>
        <strain evidence="8">AVDCRST_MAG22</strain>
    </source>
</reference>
<keyword evidence="3" id="KW-0651">Protein splicing</keyword>
<dbReference type="SMART" id="SM00306">
    <property type="entry name" value="HintN"/>
    <property type="match status" value="1"/>
</dbReference>
<dbReference type="InterPro" id="IPR036844">
    <property type="entry name" value="Hint_dom_sf"/>
</dbReference>
<dbReference type="SUPFAM" id="SSF55608">
    <property type="entry name" value="Homing endonucleases"/>
    <property type="match status" value="1"/>
</dbReference>
<dbReference type="Gene3D" id="2.170.16.10">
    <property type="entry name" value="Hedgehog/Intein (Hint) domain"/>
    <property type="match status" value="1"/>
</dbReference>
<dbReference type="Gene3D" id="3.80.30.30">
    <property type="match status" value="1"/>
</dbReference>
<dbReference type="InterPro" id="IPR006141">
    <property type="entry name" value="Intein_N"/>
</dbReference>
<evidence type="ECO:0000256" key="5">
    <source>
        <dbReference type="ARBA" id="ARBA00023014"/>
    </source>
</evidence>
<dbReference type="NCBIfam" id="TIGR01443">
    <property type="entry name" value="intein_Cterm"/>
    <property type="match status" value="1"/>
</dbReference>
<dbReference type="InterPro" id="IPR027434">
    <property type="entry name" value="Homing_endonucl"/>
</dbReference>
<proteinExistence type="predicted"/>
<dbReference type="SUPFAM" id="SSF51294">
    <property type="entry name" value="Hedgehog/intein (Hint) domain"/>
    <property type="match status" value="1"/>
</dbReference>
<keyword evidence="1" id="KW-0479">Metal-binding</keyword>
<dbReference type="Pfam" id="PF14528">
    <property type="entry name" value="LAGLIDADG_3"/>
    <property type="match status" value="1"/>
</dbReference>
<evidence type="ECO:0000256" key="6">
    <source>
        <dbReference type="SAM" id="MobiDB-lite"/>
    </source>
</evidence>
<dbReference type="GO" id="GO:0004519">
    <property type="term" value="F:endonuclease activity"/>
    <property type="evidence" value="ECO:0007669"/>
    <property type="project" value="InterPro"/>
</dbReference>
<feature type="domain" description="DOD-type homing endonuclease" evidence="7">
    <location>
        <begin position="202"/>
        <end position="339"/>
    </location>
</feature>
<dbReference type="NCBIfam" id="NF033668">
    <property type="entry name" value="rSAM_PA0069"/>
    <property type="match status" value="1"/>
</dbReference>
<keyword evidence="4" id="KW-0408">Iron</keyword>